<feature type="active site" evidence="14">
    <location>
        <position position="321"/>
    </location>
</feature>
<dbReference type="SMART" id="SM00382">
    <property type="entry name" value="AAA"/>
    <property type="match status" value="1"/>
</dbReference>
<dbReference type="EMBL" id="FNWJ01000001">
    <property type="protein sequence ID" value="SEH11348.1"/>
    <property type="molecule type" value="Genomic_DNA"/>
</dbReference>
<keyword evidence="11 14" id="KW-1133">Transmembrane helix</keyword>
<feature type="binding site" evidence="14">
    <location>
        <position position="320"/>
    </location>
    <ligand>
        <name>Zn(2+)</name>
        <dbReference type="ChEBI" id="CHEBI:29105"/>
        <note>catalytic</note>
    </ligand>
</feature>
<keyword evidence="5 14" id="KW-0479">Metal-binding</keyword>
<evidence type="ECO:0000313" key="18">
    <source>
        <dbReference type="Proteomes" id="UP000222056"/>
    </source>
</evidence>
<dbReference type="InterPro" id="IPR003959">
    <property type="entry name" value="ATPase_AAA_core"/>
</dbReference>
<dbReference type="GO" id="GO:0005524">
    <property type="term" value="F:ATP binding"/>
    <property type="evidence" value="ECO:0007669"/>
    <property type="project" value="UniProtKB-UniRule"/>
</dbReference>
<sequence>MTAAGIDVAGIDLRQLQDIAITWLPIVFMGLIAVVLLMTLRYMPRTKPQTLKPESAGSVRWDDVAGVDEAKEELREVVEFLRDPRRFRKLGARVPKGVLLHGPPGTGKTLLAKAVANEAGAAFFAQSASSFVEMFAGLGAARIRRLFRAARKAAPAIVFIDELDAVGATRGRDISGEKDQTLNQLLVELDGFSEHEDVVVIAASNLIEKLDPALLRPGRFDRRIFVAPPDLRGRKAILRVHARGKPLAGGVDLDLVARQTSGLTGADLANICNEAAIFAARDGRTVITRRDFDRAIERVIAGAESRRALTEREKRVVAYHEAGHALCSELLPRVEKVHRISIVPRGRALGYTLNLPEEDRYLKTREELIDYMVVLLGGRAAEQEVFGEVTTGAADDLRKVHEISRAMIAEYGMGSQLRAKQVPTDDYSLSDATRRLVDEEQLELAALAERRARAIVQEHRDRLDALALALLERETLERRDIEALIGNSAKRPVAADREDLDTQALARGRG</sequence>
<keyword evidence="18" id="KW-1185">Reference proteome</keyword>
<comment type="similarity">
    <text evidence="14">In the central section; belongs to the AAA ATPase family.</text>
</comment>
<dbReference type="Pfam" id="PF00004">
    <property type="entry name" value="AAA"/>
    <property type="match status" value="1"/>
</dbReference>
<keyword evidence="17" id="KW-0131">Cell cycle</keyword>
<evidence type="ECO:0000256" key="4">
    <source>
        <dbReference type="ARBA" id="ARBA00022692"/>
    </source>
</evidence>
<dbReference type="InterPro" id="IPR037219">
    <property type="entry name" value="Peptidase_M41-like"/>
</dbReference>
<keyword evidence="6 14" id="KW-0547">Nucleotide-binding</keyword>
<dbReference type="GO" id="GO:0008270">
    <property type="term" value="F:zinc ion binding"/>
    <property type="evidence" value="ECO:0007669"/>
    <property type="project" value="UniProtKB-UniRule"/>
</dbReference>
<dbReference type="STRING" id="29539.SAMN02745716_0739"/>
<protein>
    <recommendedName>
        <fullName evidence="14">ATP-dependent zinc metalloprotease FtsH</fullName>
        <ecNumber evidence="14">3.4.24.-</ecNumber>
    </recommendedName>
</protein>
<dbReference type="InterPro" id="IPR027417">
    <property type="entry name" value="P-loop_NTPase"/>
</dbReference>
<feature type="domain" description="AAA+ ATPase" evidence="16">
    <location>
        <begin position="94"/>
        <end position="230"/>
    </location>
</feature>
<dbReference type="InterPro" id="IPR041569">
    <property type="entry name" value="AAA_lid_3"/>
</dbReference>
<dbReference type="RefSeq" id="WP_143038566.1">
    <property type="nucleotide sequence ID" value="NZ_FNWJ01000001.1"/>
</dbReference>
<dbReference type="Gene3D" id="1.10.8.60">
    <property type="match status" value="1"/>
</dbReference>
<dbReference type="GO" id="GO:0030163">
    <property type="term" value="P:protein catabolic process"/>
    <property type="evidence" value="ECO:0007669"/>
    <property type="project" value="UniProtKB-UniRule"/>
</dbReference>
<comment type="cofactor">
    <cofactor evidence="14">
        <name>Zn(2+)</name>
        <dbReference type="ChEBI" id="CHEBI:29105"/>
    </cofactor>
    <text evidence="14">Binds 1 zinc ion per subunit.</text>
</comment>
<dbReference type="AlphaFoldDB" id="A0A1H6FMK4"/>
<dbReference type="HAMAP" id="MF_01458">
    <property type="entry name" value="FtsH"/>
    <property type="match status" value="1"/>
</dbReference>
<feature type="binding site" evidence="14">
    <location>
        <begin position="102"/>
        <end position="109"/>
    </location>
    <ligand>
        <name>ATP</name>
        <dbReference type="ChEBI" id="CHEBI:30616"/>
    </ligand>
</feature>
<evidence type="ECO:0000256" key="12">
    <source>
        <dbReference type="ARBA" id="ARBA00023049"/>
    </source>
</evidence>
<evidence type="ECO:0000256" key="2">
    <source>
        <dbReference type="ARBA" id="ARBA00010044"/>
    </source>
</evidence>
<dbReference type="PANTHER" id="PTHR23076:SF97">
    <property type="entry name" value="ATP-DEPENDENT ZINC METALLOPROTEASE YME1L1"/>
    <property type="match status" value="1"/>
</dbReference>
<dbReference type="InterPro" id="IPR003960">
    <property type="entry name" value="ATPase_AAA_CS"/>
</dbReference>
<organism evidence="17 18">
    <name type="scientific">Thermoleophilum album</name>
    <dbReference type="NCBI Taxonomy" id="29539"/>
    <lineage>
        <taxon>Bacteria</taxon>
        <taxon>Bacillati</taxon>
        <taxon>Actinomycetota</taxon>
        <taxon>Thermoleophilia</taxon>
        <taxon>Thermoleophilales</taxon>
        <taxon>Thermoleophilaceae</taxon>
        <taxon>Thermoleophilum</taxon>
    </lineage>
</organism>
<dbReference type="Pfam" id="PF01434">
    <property type="entry name" value="Peptidase_M41"/>
    <property type="match status" value="1"/>
</dbReference>
<proteinExistence type="inferred from homology"/>
<evidence type="ECO:0000256" key="14">
    <source>
        <dbReference type="HAMAP-Rule" id="MF_01458"/>
    </source>
</evidence>
<keyword evidence="4 14" id="KW-0812">Transmembrane</keyword>
<dbReference type="InterPro" id="IPR003593">
    <property type="entry name" value="AAA+_ATPase"/>
</dbReference>
<keyword evidence="14" id="KW-1003">Cell membrane</keyword>
<dbReference type="GO" id="GO:0006508">
    <property type="term" value="P:proteolysis"/>
    <property type="evidence" value="ECO:0007669"/>
    <property type="project" value="UniProtKB-KW"/>
</dbReference>
<dbReference type="SUPFAM" id="SSF52540">
    <property type="entry name" value="P-loop containing nucleoside triphosphate hydrolases"/>
    <property type="match status" value="1"/>
</dbReference>
<dbReference type="PROSITE" id="PS00674">
    <property type="entry name" value="AAA"/>
    <property type="match status" value="1"/>
</dbReference>
<feature type="transmembrane region" description="Helical" evidence="14">
    <location>
        <begin position="20"/>
        <end position="40"/>
    </location>
</feature>
<evidence type="ECO:0000259" key="16">
    <source>
        <dbReference type="SMART" id="SM00382"/>
    </source>
</evidence>
<dbReference type="OrthoDB" id="9809379at2"/>
<dbReference type="EC" id="3.4.24.-" evidence="14"/>
<keyword evidence="13 14" id="KW-0472">Membrane</keyword>
<evidence type="ECO:0000256" key="7">
    <source>
        <dbReference type="ARBA" id="ARBA00022801"/>
    </source>
</evidence>
<keyword evidence="9 14" id="KW-0067">ATP-binding</keyword>
<dbReference type="FunFam" id="1.20.58.760:FF:000001">
    <property type="entry name" value="ATP-dependent zinc metalloprotease FtsH"/>
    <property type="match status" value="1"/>
</dbReference>
<keyword evidence="10" id="KW-0809">Transit peptide</keyword>
<dbReference type="Gene3D" id="1.20.58.760">
    <property type="entry name" value="Peptidase M41"/>
    <property type="match status" value="1"/>
</dbReference>
<keyword evidence="7 14" id="KW-0378">Hydrolase</keyword>
<evidence type="ECO:0000256" key="5">
    <source>
        <dbReference type="ARBA" id="ARBA00022723"/>
    </source>
</evidence>
<dbReference type="GO" id="GO:0004222">
    <property type="term" value="F:metalloendopeptidase activity"/>
    <property type="evidence" value="ECO:0007669"/>
    <property type="project" value="InterPro"/>
</dbReference>
<dbReference type="PANTHER" id="PTHR23076">
    <property type="entry name" value="METALLOPROTEASE M41 FTSH"/>
    <property type="match status" value="1"/>
</dbReference>
<dbReference type="CDD" id="cd19501">
    <property type="entry name" value="RecA-like_FtsH"/>
    <property type="match status" value="1"/>
</dbReference>
<evidence type="ECO:0000256" key="6">
    <source>
        <dbReference type="ARBA" id="ARBA00022741"/>
    </source>
</evidence>
<dbReference type="SUPFAM" id="SSF140990">
    <property type="entry name" value="FtsH protease domain-like"/>
    <property type="match status" value="1"/>
</dbReference>
<comment type="similarity">
    <text evidence="15">Belongs to the AAA ATPase family.</text>
</comment>
<dbReference type="NCBIfam" id="TIGR01241">
    <property type="entry name" value="FtsH_fam"/>
    <property type="match status" value="1"/>
</dbReference>
<comment type="subunit">
    <text evidence="14">Homohexamer.</text>
</comment>
<comment type="similarity">
    <text evidence="2 14">In the C-terminal section; belongs to the peptidase M41 family.</text>
</comment>
<keyword evidence="3 14" id="KW-0645">Protease</keyword>
<comment type="caution">
    <text evidence="14">Lacks conserved residue(s) required for the propagation of feature annotation.</text>
</comment>
<evidence type="ECO:0000256" key="10">
    <source>
        <dbReference type="ARBA" id="ARBA00022946"/>
    </source>
</evidence>
<evidence type="ECO:0000256" key="15">
    <source>
        <dbReference type="RuleBase" id="RU003651"/>
    </source>
</evidence>
<evidence type="ECO:0000256" key="13">
    <source>
        <dbReference type="ARBA" id="ARBA00023136"/>
    </source>
</evidence>
<dbReference type="GO" id="GO:0051301">
    <property type="term" value="P:cell division"/>
    <property type="evidence" value="ECO:0007669"/>
    <property type="project" value="UniProtKB-KW"/>
</dbReference>
<dbReference type="GO" id="GO:0016887">
    <property type="term" value="F:ATP hydrolysis activity"/>
    <property type="evidence" value="ECO:0007669"/>
    <property type="project" value="UniProtKB-UniRule"/>
</dbReference>
<dbReference type="Proteomes" id="UP000222056">
    <property type="component" value="Unassembled WGS sequence"/>
</dbReference>
<dbReference type="Pfam" id="PF17862">
    <property type="entry name" value="AAA_lid_3"/>
    <property type="match status" value="1"/>
</dbReference>
<dbReference type="FunFam" id="1.10.8.60:FF:000001">
    <property type="entry name" value="ATP-dependent zinc metalloprotease FtsH"/>
    <property type="match status" value="1"/>
</dbReference>
<reference evidence="18" key="1">
    <citation type="submission" date="2016-10" db="EMBL/GenBank/DDBJ databases">
        <authorList>
            <person name="Varghese N."/>
            <person name="Submissions S."/>
        </authorList>
    </citation>
    <scope>NUCLEOTIDE SEQUENCE [LARGE SCALE GENOMIC DNA]</scope>
    <source>
        <strain evidence="18">ATCC 35263</strain>
    </source>
</reference>
<keyword evidence="12 14" id="KW-0482">Metalloprotease</keyword>
<accession>A0A1H6FMK4</accession>
<dbReference type="GO" id="GO:0004176">
    <property type="term" value="F:ATP-dependent peptidase activity"/>
    <property type="evidence" value="ECO:0007669"/>
    <property type="project" value="InterPro"/>
</dbReference>
<dbReference type="Gene3D" id="3.40.50.300">
    <property type="entry name" value="P-loop containing nucleotide triphosphate hydrolases"/>
    <property type="match status" value="1"/>
</dbReference>
<evidence type="ECO:0000256" key="9">
    <source>
        <dbReference type="ARBA" id="ARBA00022840"/>
    </source>
</evidence>
<comment type="function">
    <text evidence="14">Acts as a processive, ATP-dependent zinc metallopeptidase for both cytoplasmic and membrane proteins. Plays a role in the quality control of integral membrane proteins.</text>
</comment>
<comment type="subcellular location">
    <subcellularLocation>
        <location evidence="14">Cell membrane</location>
        <topology evidence="14">Multi-pass membrane protein</topology>
        <orientation evidence="14">Cytoplasmic side</orientation>
    </subcellularLocation>
    <subcellularLocation>
        <location evidence="1">Membrane</location>
        <topology evidence="1">Multi-pass membrane protein</topology>
    </subcellularLocation>
</comment>
<name>A0A1H6FMK4_THEAL</name>
<evidence type="ECO:0000256" key="1">
    <source>
        <dbReference type="ARBA" id="ARBA00004141"/>
    </source>
</evidence>
<dbReference type="GO" id="GO:0005886">
    <property type="term" value="C:plasma membrane"/>
    <property type="evidence" value="ECO:0007669"/>
    <property type="project" value="UniProtKB-SubCell"/>
</dbReference>
<dbReference type="InterPro" id="IPR000642">
    <property type="entry name" value="Peptidase_M41"/>
</dbReference>
<evidence type="ECO:0000313" key="17">
    <source>
        <dbReference type="EMBL" id="SEH11348.1"/>
    </source>
</evidence>
<evidence type="ECO:0000256" key="3">
    <source>
        <dbReference type="ARBA" id="ARBA00022670"/>
    </source>
</evidence>
<dbReference type="FunFam" id="3.40.50.300:FF:000277">
    <property type="entry name" value="ATP-dependent zinc metalloprotease FtsH"/>
    <property type="match status" value="1"/>
</dbReference>
<feature type="binding site" evidence="14">
    <location>
        <position position="324"/>
    </location>
    <ligand>
        <name>Zn(2+)</name>
        <dbReference type="ChEBI" id="CHEBI:29105"/>
        <note>catalytic</note>
    </ligand>
</feature>
<gene>
    <name evidence="14" type="primary">ftsH</name>
    <name evidence="17" type="ORF">SAMN02745716_0739</name>
</gene>
<keyword evidence="8 14" id="KW-0862">Zinc</keyword>
<feature type="binding site" evidence="14">
    <location>
        <position position="396"/>
    </location>
    <ligand>
        <name>Zn(2+)</name>
        <dbReference type="ChEBI" id="CHEBI:29105"/>
        <note>catalytic</note>
    </ligand>
</feature>
<dbReference type="InterPro" id="IPR005936">
    <property type="entry name" value="FtsH"/>
</dbReference>
<evidence type="ECO:0000256" key="11">
    <source>
        <dbReference type="ARBA" id="ARBA00022989"/>
    </source>
</evidence>
<evidence type="ECO:0000256" key="8">
    <source>
        <dbReference type="ARBA" id="ARBA00022833"/>
    </source>
</evidence>
<keyword evidence="17" id="KW-0132">Cell division</keyword>